<evidence type="ECO:0008006" key="3">
    <source>
        <dbReference type="Google" id="ProtNLM"/>
    </source>
</evidence>
<evidence type="ECO:0000313" key="1">
    <source>
        <dbReference type="Ensembl" id="ENSPREP00000023103.1"/>
    </source>
</evidence>
<reference evidence="1" key="3">
    <citation type="submission" date="2025-09" db="UniProtKB">
        <authorList>
            <consortium name="Ensembl"/>
        </authorList>
    </citation>
    <scope>IDENTIFICATION</scope>
    <source>
        <strain evidence="1">Guanapo</strain>
    </source>
</reference>
<dbReference type="Proteomes" id="UP000242638">
    <property type="component" value="Unassembled WGS sequence"/>
</dbReference>
<proteinExistence type="predicted"/>
<dbReference type="GeneTree" id="ENSGT00740000117108"/>
<evidence type="ECO:0000313" key="2">
    <source>
        <dbReference type="Proteomes" id="UP000242638"/>
    </source>
</evidence>
<keyword evidence="2" id="KW-1185">Reference proteome</keyword>
<dbReference type="Bgee" id="ENSPREG00000015598">
    <property type="expression patterns" value="Expressed in head and 1 other cell type or tissue"/>
</dbReference>
<sequence>YIILYVLFVMIHTETSIKIKTSTIEKVSANWESNAVTPLRKNGFMRLPGICRRLKRRRVTIVVNISTLTQCSKTPPGQVCRCPQGSRCSHFFLHSI</sequence>
<accession>A0A3P9PN05</accession>
<dbReference type="Ensembl" id="ENSPRET00000023341.1">
    <property type="protein sequence ID" value="ENSPREP00000023103.1"/>
    <property type="gene ID" value="ENSPREG00000015598.1"/>
</dbReference>
<reference evidence="2" key="1">
    <citation type="submission" date="2013-11" db="EMBL/GenBank/DDBJ databases">
        <title>The genomic landscape of the Guanapo guppy.</title>
        <authorList>
            <person name="Kuenstner A."/>
            <person name="Dreyer C."/>
        </authorList>
    </citation>
    <scope>NUCLEOTIDE SEQUENCE</scope>
    <source>
        <strain evidence="2">Guanapo</strain>
    </source>
</reference>
<name>A0A3P9PN05_POERE</name>
<organism evidence="1 2">
    <name type="scientific">Poecilia reticulata</name>
    <name type="common">Guppy</name>
    <name type="synonym">Acanthophacelus reticulatus</name>
    <dbReference type="NCBI Taxonomy" id="8081"/>
    <lineage>
        <taxon>Eukaryota</taxon>
        <taxon>Metazoa</taxon>
        <taxon>Chordata</taxon>
        <taxon>Craniata</taxon>
        <taxon>Vertebrata</taxon>
        <taxon>Euteleostomi</taxon>
        <taxon>Actinopterygii</taxon>
        <taxon>Neopterygii</taxon>
        <taxon>Teleostei</taxon>
        <taxon>Neoteleostei</taxon>
        <taxon>Acanthomorphata</taxon>
        <taxon>Ovalentaria</taxon>
        <taxon>Atherinomorphae</taxon>
        <taxon>Cyprinodontiformes</taxon>
        <taxon>Poeciliidae</taxon>
        <taxon>Poeciliinae</taxon>
        <taxon>Poecilia</taxon>
    </lineage>
</organism>
<dbReference type="OMA" id="SANWESN"/>
<protein>
    <recommendedName>
        <fullName evidence="3">Cocaine- and amphetamine-regulated transcript protein</fullName>
    </recommendedName>
</protein>
<reference evidence="1" key="2">
    <citation type="submission" date="2025-08" db="UniProtKB">
        <authorList>
            <consortium name="Ensembl"/>
        </authorList>
    </citation>
    <scope>IDENTIFICATION</scope>
    <source>
        <strain evidence="1">Guanapo</strain>
    </source>
</reference>
<dbReference type="AlphaFoldDB" id="A0A3P9PN05"/>